<dbReference type="EMBL" id="GBRH01208626">
    <property type="protein sequence ID" value="JAD89269.1"/>
    <property type="molecule type" value="Transcribed_RNA"/>
</dbReference>
<feature type="chain" id="PRO_5002063907" evidence="1">
    <location>
        <begin position="19"/>
        <end position="70"/>
    </location>
</feature>
<name>A0A0A9DL11_ARUDO</name>
<evidence type="ECO:0000313" key="2">
    <source>
        <dbReference type="EMBL" id="JAD89269.1"/>
    </source>
</evidence>
<proteinExistence type="predicted"/>
<feature type="signal peptide" evidence="1">
    <location>
        <begin position="1"/>
        <end position="18"/>
    </location>
</feature>
<organism evidence="2">
    <name type="scientific">Arundo donax</name>
    <name type="common">Giant reed</name>
    <name type="synonym">Donax arundinaceus</name>
    <dbReference type="NCBI Taxonomy" id="35708"/>
    <lineage>
        <taxon>Eukaryota</taxon>
        <taxon>Viridiplantae</taxon>
        <taxon>Streptophyta</taxon>
        <taxon>Embryophyta</taxon>
        <taxon>Tracheophyta</taxon>
        <taxon>Spermatophyta</taxon>
        <taxon>Magnoliopsida</taxon>
        <taxon>Liliopsida</taxon>
        <taxon>Poales</taxon>
        <taxon>Poaceae</taxon>
        <taxon>PACMAD clade</taxon>
        <taxon>Arundinoideae</taxon>
        <taxon>Arundineae</taxon>
        <taxon>Arundo</taxon>
    </lineage>
</organism>
<evidence type="ECO:0000256" key="1">
    <source>
        <dbReference type="SAM" id="SignalP"/>
    </source>
</evidence>
<accession>A0A0A9DL11</accession>
<reference evidence="2" key="2">
    <citation type="journal article" date="2015" name="Data Brief">
        <title>Shoot transcriptome of the giant reed, Arundo donax.</title>
        <authorList>
            <person name="Barrero R.A."/>
            <person name="Guerrero F.D."/>
            <person name="Moolhuijzen P."/>
            <person name="Goolsby J.A."/>
            <person name="Tidwell J."/>
            <person name="Bellgard S.E."/>
            <person name="Bellgard M.I."/>
        </authorList>
    </citation>
    <scope>NUCLEOTIDE SEQUENCE</scope>
    <source>
        <tissue evidence="2">Shoot tissue taken approximately 20 cm above the soil surface</tissue>
    </source>
</reference>
<keyword evidence="1" id="KW-0732">Signal</keyword>
<reference evidence="2" key="1">
    <citation type="submission" date="2014-09" db="EMBL/GenBank/DDBJ databases">
        <authorList>
            <person name="Magalhaes I.L.F."/>
            <person name="Oliveira U."/>
            <person name="Santos F.R."/>
            <person name="Vidigal T.H.D.A."/>
            <person name="Brescovit A.D."/>
            <person name="Santos A.J."/>
        </authorList>
    </citation>
    <scope>NUCLEOTIDE SEQUENCE</scope>
    <source>
        <tissue evidence="2">Shoot tissue taken approximately 20 cm above the soil surface</tissue>
    </source>
</reference>
<dbReference type="AlphaFoldDB" id="A0A0A9DL11"/>
<sequence>MLALSFIVIYVSVHQLRCSSSVIKFHPSKLQYGSYHHKFTSYSVVSIKFLFSEFRSNMLPHNLSYLCTYL</sequence>
<protein>
    <submittedName>
        <fullName evidence="2">Uncharacterized protein</fullName>
    </submittedName>
</protein>